<keyword evidence="6" id="KW-0297">G-protein coupled receptor</keyword>
<keyword evidence="3" id="KW-1003">Cell membrane</keyword>
<feature type="compositionally biased region" description="Basic residues" evidence="10">
    <location>
        <begin position="267"/>
        <end position="279"/>
    </location>
</feature>
<feature type="compositionally biased region" description="Polar residues" evidence="10">
    <location>
        <begin position="631"/>
        <end position="649"/>
    </location>
</feature>
<feature type="region of interest" description="Disordered" evidence="10">
    <location>
        <begin position="480"/>
        <end position="510"/>
    </location>
</feature>
<feature type="domain" description="G-protein coupled receptors family 1 profile" evidence="12">
    <location>
        <begin position="54"/>
        <end position="436"/>
    </location>
</feature>
<feature type="transmembrane region" description="Helical" evidence="11">
    <location>
        <begin position="41"/>
        <end position="62"/>
    </location>
</feature>
<name>A0A9J7DGV4_MUSDO</name>
<evidence type="ECO:0000256" key="10">
    <source>
        <dbReference type="SAM" id="MobiDB-lite"/>
    </source>
</evidence>
<gene>
    <name evidence="14" type="primary">LOC101893868</name>
</gene>
<evidence type="ECO:0000256" key="4">
    <source>
        <dbReference type="ARBA" id="ARBA00022692"/>
    </source>
</evidence>
<protein>
    <submittedName>
        <fullName evidence="14">5-hydroxytryptamine receptor 1A-beta</fullName>
    </submittedName>
</protein>
<dbReference type="Pfam" id="PF00001">
    <property type="entry name" value="7tm_1"/>
    <property type="match status" value="1"/>
</dbReference>
<dbReference type="OrthoDB" id="9615015at2759"/>
<feature type="region of interest" description="Disordered" evidence="10">
    <location>
        <begin position="631"/>
        <end position="669"/>
    </location>
</feature>
<evidence type="ECO:0000256" key="1">
    <source>
        <dbReference type="ARBA" id="ARBA00004651"/>
    </source>
</evidence>
<evidence type="ECO:0000256" key="2">
    <source>
        <dbReference type="ARBA" id="ARBA00010663"/>
    </source>
</evidence>
<dbReference type="GeneID" id="101893868"/>
<feature type="compositionally biased region" description="Pro residues" evidence="10">
    <location>
        <begin position="482"/>
        <end position="491"/>
    </location>
</feature>
<evidence type="ECO:0000256" key="6">
    <source>
        <dbReference type="ARBA" id="ARBA00023040"/>
    </source>
</evidence>
<evidence type="ECO:0000259" key="12">
    <source>
        <dbReference type="PROSITE" id="PS50262"/>
    </source>
</evidence>
<evidence type="ECO:0000256" key="11">
    <source>
        <dbReference type="SAM" id="Phobius"/>
    </source>
</evidence>
<feature type="region of interest" description="Disordered" evidence="10">
    <location>
        <begin position="244"/>
        <end position="335"/>
    </location>
</feature>
<feature type="compositionally biased region" description="Low complexity" evidence="10">
    <location>
        <begin position="280"/>
        <end position="299"/>
    </location>
</feature>
<dbReference type="KEGG" id="mde:101893868"/>
<evidence type="ECO:0000256" key="5">
    <source>
        <dbReference type="ARBA" id="ARBA00022989"/>
    </source>
</evidence>
<dbReference type="SUPFAM" id="SSF81321">
    <property type="entry name" value="Family A G protein-coupled receptor-like"/>
    <property type="match status" value="1"/>
</dbReference>
<dbReference type="RefSeq" id="XP_019892667.2">
    <property type="nucleotide sequence ID" value="XM_020037108.2"/>
</dbReference>
<feature type="transmembrane region" description="Helical" evidence="11">
    <location>
        <begin position="421"/>
        <end position="439"/>
    </location>
</feature>
<reference evidence="14" key="1">
    <citation type="submission" date="2025-08" db="UniProtKB">
        <authorList>
            <consortium name="RefSeq"/>
        </authorList>
    </citation>
    <scope>IDENTIFICATION</scope>
    <source>
        <strain evidence="14">Aabys</strain>
        <tissue evidence="14">Whole body</tissue>
    </source>
</reference>
<dbReference type="GO" id="GO:0005886">
    <property type="term" value="C:plasma membrane"/>
    <property type="evidence" value="ECO:0007669"/>
    <property type="project" value="UniProtKB-SubCell"/>
</dbReference>
<feature type="transmembrane region" description="Helical" evidence="11">
    <location>
        <begin position="384"/>
        <end position="401"/>
    </location>
</feature>
<keyword evidence="7 11" id="KW-0472">Membrane</keyword>
<keyword evidence="13" id="KW-1185">Reference proteome</keyword>
<feature type="transmembrane region" description="Helical" evidence="11">
    <location>
        <begin position="198"/>
        <end position="220"/>
    </location>
</feature>
<dbReference type="Proteomes" id="UP001652621">
    <property type="component" value="Unplaced"/>
</dbReference>
<dbReference type="InterPro" id="IPR017452">
    <property type="entry name" value="GPCR_Rhodpsn_7TM"/>
</dbReference>
<dbReference type="PRINTS" id="PR00237">
    <property type="entry name" value="GPCRRHODOPSN"/>
</dbReference>
<feature type="transmembrane region" description="Helical" evidence="11">
    <location>
        <begin position="157"/>
        <end position="178"/>
    </location>
</feature>
<keyword evidence="9" id="KW-0807">Transducer</keyword>
<dbReference type="VEuPathDB" id="VectorBase:MDOMA2_005915"/>
<evidence type="ECO:0000256" key="7">
    <source>
        <dbReference type="ARBA" id="ARBA00023136"/>
    </source>
</evidence>
<dbReference type="CDD" id="cd00637">
    <property type="entry name" value="7tm_classA_rhodopsin-like"/>
    <property type="match status" value="1"/>
</dbReference>
<dbReference type="AlphaFoldDB" id="A0A9J7DGV4"/>
<feature type="transmembrane region" description="Helical" evidence="11">
    <location>
        <begin position="115"/>
        <end position="136"/>
    </location>
</feature>
<dbReference type="InterPro" id="IPR000276">
    <property type="entry name" value="GPCR_Rhodpsn"/>
</dbReference>
<dbReference type="PANTHER" id="PTHR24230">
    <property type="entry name" value="G-PROTEIN COUPLED RECEPTOR"/>
    <property type="match status" value="1"/>
</dbReference>
<feature type="compositionally biased region" description="Low complexity" evidence="10">
    <location>
        <begin position="244"/>
        <end position="266"/>
    </location>
</feature>
<comment type="subcellular location">
    <subcellularLocation>
        <location evidence="1">Cell membrane</location>
        <topology evidence="1">Multi-pass membrane protein</topology>
    </subcellularLocation>
</comment>
<accession>A0A9J7DGV4</accession>
<dbReference type="PROSITE" id="PS50262">
    <property type="entry name" value="G_PROTEIN_RECEP_F1_2"/>
    <property type="match status" value="1"/>
</dbReference>
<evidence type="ECO:0000313" key="13">
    <source>
        <dbReference type="Proteomes" id="UP001652621"/>
    </source>
</evidence>
<dbReference type="GO" id="GO:0035237">
    <property type="term" value="F:corazonin receptor activity"/>
    <property type="evidence" value="ECO:0007669"/>
    <property type="project" value="TreeGrafter"/>
</dbReference>
<keyword evidence="8 14" id="KW-0675">Receptor</keyword>
<comment type="similarity">
    <text evidence="2">Belongs to the G-protein coupled receptor 1 family.</text>
</comment>
<keyword evidence="4 11" id="KW-0812">Transmembrane</keyword>
<evidence type="ECO:0000256" key="8">
    <source>
        <dbReference type="ARBA" id="ARBA00023170"/>
    </source>
</evidence>
<keyword evidence="5 11" id="KW-1133">Transmembrane helix</keyword>
<evidence type="ECO:0000256" key="3">
    <source>
        <dbReference type="ARBA" id="ARBA00022475"/>
    </source>
</evidence>
<dbReference type="PANTHER" id="PTHR24230:SF141">
    <property type="entry name" value="G-PROTEIN COUPLED RECEPTORS FAMILY 1 PROFILE DOMAIN-CONTAINING PROTEIN"/>
    <property type="match status" value="1"/>
</dbReference>
<feature type="compositionally biased region" description="Gly residues" evidence="10">
    <location>
        <begin position="496"/>
        <end position="505"/>
    </location>
</feature>
<organism evidence="13 14">
    <name type="scientific">Musca domestica</name>
    <name type="common">House fly</name>
    <dbReference type="NCBI Taxonomy" id="7370"/>
    <lineage>
        <taxon>Eukaryota</taxon>
        <taxon>Metazoa</taxon>
        <taxon>Ecdysozoa</taxon>
        <taxon>Arthropoda</taxon>
        <taxon>Hexapoda</taxon>
        <taxon>Insecta</taxon>
        <taxon>Pterygota</taxon>
        <taxon>Neoptera</taxon>
        <taxon>Endopterygota</taxon>
        <taxon>Diptera</taxon>
        <taxon>Brachycera</taxon>
        <taxon>Muscomorpha</taxon>
        <taxon>Muscoidea</taxon>
        <taxon>Muscidae</taxon>
        <taxon>Musca</taxon>
    </lineage>
</organism>
<dbReference type="Gene3D" id="1.20.1070.10">
    <property type="entry name" value="Rhodopsin 7-helix transmembrane proteins"/>
    <property type="match status" value="1"/>
</dbReference>
<evidence type="ECO:0000313" key="14">
    <source>
        <dbReference type="RefSeq" id="XP_019892667.2"/>
    </source>
</evidence>
<feature type="region of interest" description="Disordered" evidence="10">
    <location>
        <begin position="685"/>
        <end position="708"/>
    </location>
</feature>
<feature type="transmembrane region" description="Helical" evidence="11">
    <location>
        <begin position="83"/>
        <end position="103"/>
    </location>
</feature>
<evidence type="ECO:0000256" key="9">
    <source>
        <dbReference type="ARBA" id="ARBA00023224"/>
    </source>
</evidence>
<proteinExistence type="inferred from homology"/>
<sequence length="708" mass="78307">MDLKSGTLLVPPAVKNSSCSHPRYTSHNFLQHVGIVETVEAVLILILTLGVIGANALVIFVINNRRYSPYIHQQPRYLLTSLALNDLTIGLLITPFGLLPALFHCWPYGEIFCQIQGLLRGALSQQSAVILVCMAVDRYMCSLHPRRYYQHSSKKGCVAVLSLTWIISLTIFGFLVLPKGYYFNNTGLMACEPFYSKASYRILATCGFYFPTTMVLMYCYGSSFHMSRFAPNEPTMPLTAALQHPAYQQQQHHHQQQQQHPPYYHPYHTHMHMMHHPQHHQQQQQQQHQQQLHQQAQQHHQLRRGDSAGSGGGGSTVATPSSVDGNTPMGCLNTPTTMLPNTPVMNLSMAMSMGLGFAGNNITKKIAPTPPSREKKSSGATSRSMAAISLGFIVMVTPWTIQEIVATCTGSKLPPFLDFVVTWTALSNSFWNPFIYWLLNDDFRRISKKVMNPWRCKRQEDTPESKSPCCHINSDLEITTLPMPPEPPTSRPPQNSGGGGGGSIIGGKPHLSSGKTASVLGICARGRSNSLNRSSSFHIKSGLHSHHTHMRPDIEGLSEKYWGEILERTVSSNSLHAAMQKSVYGPTAAMHAYHHPYHPPTPATNTMTTSFSKHSDLNLHITEQDDVLVDSGNTGHMSGSDLNKFSTSEPKLYQQQPPQHDDDYDQDEATHCAKTKANTEANRTLGVVTNSGGGGQHLNMGRGAMPDI</sequence>